<reference evidence="2 3" key="1">
    <citation type="submission" date="2017-12" db="EMBL/GenBank/DDBJ databases">
        <title>Streptomyces populusis sp. nov., a novel endophytic actinobacterium isolated from stems of Populus adenopoda Maxim.</title>
        <authorList>
            <person name="Wang Z."/>
        </authorList>
    </citation>
    <scope>NUCLEOTIDE SEQUENCE [LARGE SCALE GENOMIC DNA]</scope>
    <source>
        <strain evidence="2 3">A249</strain>
    </source>
</reference>
<gene>
    <name evidence="2" type="ORF">CW362_09205</name>
</gene>
<protein>
    <recommendedName>
        <fullName evidence="1">SHOCT domain-containing protein</fullName>
    </recommendedName>
</protein>
<sequence length="128" mass="13386">MYIPASIDSGTADQARADASAADWGDVLGYEADHAAKEQRFEAESDKRIAEEDKTFGAVLIGLGVVVGAGRWAVRPTAAGPRTPRIVTPGPVPAASVADELSKLAGLRDRGELSPAEFEQQKARLLGG</sequence>
<comment type="caution">
    <text evidence="2">The sequence shown here is derived from an EMBL/GenBank/DDBJ whole genome shotgun (WGS) entry which is preliminary data.</text>
</comment>
<feature type="domain" description="SHOCT" evidence="1">
    <location>
        <begin position="99"/>
        <end position="126"/>
    </location>
</feature>
<dbReference type="AlphaFoldDB" id="A0A2I0STY1"/>
<name>A0A2I0STY1_9ACTN</name>
<dbReference type="Proteomes" id="UP000236178">
    <property type="component" value="Unassembled WGS sequence"/>
</dbReference>
<organism evidence="2 3">
    <name type="scientific">Streptomyces populi</name>
    <dbReference type="NCBI Taxonomy" id="2058924"/>
    <lineage>
        <taxon>Bacteria</taxon>
        <taxon>Bacillati</taxon>
        <taxon>Actinomycetota</taxon>
        <taxon>Actinomycetes</taxon>
        <taxon>Kitasatosporales</taxon>
        <taxon>Streptomycetaceae</taxon>
        <taxon>Streptomyces</taxon>
    </lineage>
</organism>
<dbReference type="EMBL" id="PJOS01000012">
    <property type="protein sequence ID" value="PKT73370.1"/>
    <property type="molecule type" value="Genomic_DNA"/>
</dbReference>
<accession>A0A2I0STY1</accession>
<evidence type="ECO:0000313" key="2">
    <source>
        <dbReference type="EMBL" id="PKT73370.1"/>
    </source>
</evidence>
<dbReference type="Pfam" id="PF09851">
    <property type="entry name" value="SHOCT"/>
    <property type="match status" value="1"/>
</dbReference>
<dbReference type="InterPro" id="IPR018649">
    <property type="entry name" value="SHOCT"/>
</dbReference>
<dbReference type="OrthoDB" id="5996503at2"/>
<evidence type="ECO:0000313" key="3">
    <source>
        <dbReference type="Proteomes" id="UP000236178"/>
    </source>
</evidence>
<proteinExistence type="predicted"/>
<keyword evidence="3" id="KW-1185">Reference proteome</keyword>
<evidence type="ECO:0000259" key="1">
    <source>
        <dbReference type="Pfam" id="PF09851"/>
    </source>
</evidence>